<dbReference type="GO" id="GO:0000139">
    <property type="term" value="C:Golgi membrane"/>
    <property type="evidence" value="ECO:0007669"/>
    <property type="project" value="UniProtKB-SubCell"/>
</dbReference>
<evidence type="ECO:0000313" key="10">
    <source>
        <dbReference type="Proteomes" id="UP000277580"/>
    </source>
</evidence>
<dbReference type="AlphaFoldDB" id="A0A3N4L815"/>
<dbReference type="STRING" id="1392247.A0A3N4L815"/>
<accession>A0A3N4L815</accession>
<dbReference type="Proteomes" id="UP000277580">
    <property type="component" value="Unassembled WGS sequence"/>
</dbReference>
<evidence type="ECO:0000256" key="8">
    <source>
        <dbReference type="SAM" id="MobiDB-lite"/>
    </source>
</evidence>
<dbReference type="InParanoid" id="A0A3N4L815"/>
<organism evidence="9 10">
    <name type="scientific">Morchella conica CCBAS932</name>
    <dbReference type="NCBI Taxonomy" id="1392247"/>
    <lineage>
        <taxon>Eukaryota</taxon>
        <taxon>Fungi</taxon>
        <taxon>Dikarya</taxon>
        <taxon>Ascomycota</taxon>
        <taxon>Pezizomycotina</taxon>
        <taxon>Pezizomycetes</taxon>
        <taxon>Pezizales</taxon>
        <taxon>Morchellaceae</taxon>
        <taxon>Morchella</taxon>
    </lineage>
</organism>
<evidence type="ECO:0000256" key="7">
    <source>
        <dbReference type="ARBA" id="ARBA00023136"/>
    </source>
</evidence>
<keyword evidence="6" id="KW-0333">Golgi apparatus</keyword>
<comment type="subcellular location">
    <subcellularLocation>
        <location evidence="1">Golgi apparatus membrane</location>
        <topology evidence="1">Peripheral membrane protein</topology>
    </subcellularLocation>
</comment>
<comment type="similarity">
    <text evidence="2">Belongs to the COG1 family.</text>
</comment>
<evidence type="ECO:0000313" key="9">
    <source>
        <dbReference type="EMBL" id="RPB17609.1"/>
    </source>
</evidence>
<evidence type="ECO:0000256" key="6">
    <source>
        <dbReference type="ARBA" id="ARBA00023034"/>
    </source>
</evidence>
<evidence type="ECO:0000256" key="4">
    <source>
        <dbReference type="ARBA" id="ARBA00022448"/>
    </source>
</evidence>
<gene>
    <name evidence="9" type="ORF">P167DRAFT_478718</name>
</gene>
<dbReference type="GO" id="GO:0006891">
    <property type="term" value="P:intra-Golgi vesicle-mediated transport"/>
    <property type="evidence" value="ECO:0007669"/>
    <property type="project" value="InterPro"/>
</dbReference>
<keyword evidence="7" id="KW-0472">Membrane</keyword>
<feature type="compositionally biased region" description="Gly residues" evidence="8">
    <location>
        <begin position="714"/>
        <end position="725"/>
    </location>
</feature>
<keyword evidence="10" id="KW-1185">Reference proteome</keyword>
<feature type="region of interest" description="Disordered" evidence="8">
    <location>
        <begin position="698"/>
        <end position="746"/>
    </location>
</feature>
<dbReference type="EMBL" id="ML119105">
    <property type="protein sequence ID" value="RPB17609.1"/>
    <property type="molecule type" value="Genomic_DNA"/>
</dbReference>
<dbReference type="GO" id="GO:0017119">
    <property type="term" value="C:Golgi transport complex"/>
    <property type="evidence" value="ECO:0007669"/>
    <property type="project" value="InterPro"/>
</dbReference>
<evidence type="ECO:0000256" key="3">
    <source>
        <dbReference type="ARBA" id="ARBA00020978"/>
    </source>
</evidence>
<feature type="compositionally biased region" description="Basic and acidic residues" evidence="8">
    <location>
        <begin position="736"/>
        <end position="746"/>
    </location>
</feature>
<dbReference type="InterPro" id="IPR033370">
    <property type="entry name" value="COG1"/>
</dbReference>
<dbReference type="PANTHER" id="PTHR31658:SF0">
    <property type="entry name" value="CONSERVED OLIGOMERIC GOLGI COMPLEX SUBUNIT 1"/>
    <property type="match status" value="1"/>
</dbReference>
<evidence type="ECO:0000256" key="1">
    <source>
        <dbReference type="ARBA" id="ARBA00004395"/>
    </source>
</evidence>
<reference evidence="9 10" key="1">
    <citation type="journal article" date="2018" name="Nat. Ecol. Evol.">
        <title>Pezizomycetes genomes reveal the molecular basis of ectomycorrhizal truffle lifestyle.</title>
        <authorList>
            <person name="Murat C."/>
            <person name="Payen T."/>
            <person name="Noel B."/>
            <person name="Kuo A."/>
            <person name="Morin E."/>
            <person name="Chen J."/>
            <person name="Kohler A."/>
            <person name="Krizsan K."/>
            <person name="Balestrini R."/>
            <person name="Da Silva C."/>
            <person name="Montanini B."/>
            <person name="Hainaut M."/>
            <person name="Levati E."/>
            <person name="Barry K.W."/>
            <person name="Belfiori B."/>
            <person name="Cichocki N."/>
            <person name="Clum A."/>
            <person name="Dockter R.B."/>
            <person name="Fauchery L."/>
            <person name="Guy J."/>
            <person name="Iotti M."/>
            <person name="Le Tacon F."/>
            <person name="Lindquist E.A."/>
            <person name="Lipzen A."/>
            <person name="Malagnac F."/>
            <person name="Mello A."/>
            <person name="Molinier V."/>
            <person name="Miyauchi S."/>
            <person name="Poulain J."/>
            <person name="Riccioni C."/>
            <person name="Rubini A."/>
            <person name="Sitrit Y."/>
            <person name="Splivallo R."/>
            <person name="Traeger S."/>
            <person name="Wang M."/>
            <person name="Zifcakova L."/>
            <person name="Wipf D."/>
            <person name="Zambonelli A."/>
            <person name="Paolocci F."/>
            <person name="Nowrousian M."/>
            <person name="Ottonello S."/>
            <person name="Baldrian P."/>
            <person name="Spatafora J.W."/>
            <person name="Henrissat B."/>
            <person name="Nagy L.G."/>
            <person name="Aury J.M."/>
            <person name="Wincker P."/>
            <person name="Grigoriev I.V."/>
            <person name="Bonfante P."/>
            <person name="Martin F.M."/>
        </authorList>
    </citation>
    <scope>NUCLEOTIDE SEQUENCE [LARGE SCALE GENOMIC DNA]</scope>
    <source>
        <strain evidence="9 10">CCBAS932</strain>
    </source>
</reference>
<protein>
    <recommendedName>
        <fullName evidence="3">Conserved oligomeric Golgi complex subunit 1</fullName>
    </recommendedName>
</protein>
<sequence length="825" mass="90204">MTAPGPDASQLTKWEDAFQHPIPAVRALERQLQTELAANKEKLRGLVGFSYRDLLRTAERIVEMDRDAQQVESCLAETSRTCSSRLLERKARNLRMFEERVGAEDREKYVFAAQLAVLGSCPSVVSRLLQRDENGENCLLATKVFVVLRLLLKSLLLKGPSVPLLESLKHQRTTLTAHLTTHIDHHLSTPTAPHLTTVLTSYSLLKTSPPSDVLRHFLHIRSSAISTLLHTAERTPNAALAAMALYNHTLAHADAHFPKRLSDALILLKSRPLFADPALAPELGLDTHAPWLPDELAGFVPWVRHDDLERARVAELAGAWAVRELLLLNEGVERTLAGMGDLAEVMGLRVELLGLWAAGERARRPFAGRDGLEEGRQRERLREMVGARVAEVVRGKSEKLVEVGERIREELEGVGALEDSTSLWDPVLLTIPLTSGGALFKESVQSRVHGKDSAIKSFRATYDAFLADIAATTAILHSLRSSPSQTTTTGTGTDDADDDFEAEEQRAQEALEDSLIAETELRTALDAAYRALEAALDRLVDSATTTSPTSSTTTSTSTTTATRRTTFLLRTIRQIRQHPTPQLPLPWFCSAQLPRLHTAVAAHVGRGPLDTVATLLRRRRWSGVLASRALWEGAPALPVQPSPLVFKFLLDLVQAMHVAGDDVWTPAAVRGVKVLACQELWGAVEGVVVGREVADVGVGGEGGKEEKEGEGGEEAGGGEKTLGGEGHVDGDEGEKAEEKKVVGEEATNEDARVIGRDWAVQLLFDALYLDEALQRKGANARNSGILSLAGKIEATLGFDEELRRRLEGCAREYWKRTCLLFGLLS</sequence>
<dbReference type="PANTHER" id="PTHR31658">
    <property type="entry name" value="CONSERVED OLIGOMERIC GOLGI COMPLEX SUBUNIT 1"/>
    <property type="match status" value="1"/>
</dbReference>
<proteinExistence type="inferred from homology"/>
<dbReference type="OrthoDB" id="46189at2759"/>
<keyword evidence="5" id="KW-0653">Protein transport</keyword>
<dbReference type="Pfam" id="PF08700">
    <property type="entry name" value="VPS51_Exo84_N"/>
    <property type="match status" value="1"/>
</dbReference>
<dbReference type="GO" id="GO:0015031">
    <property type="term" value="P:protein transport"/>
    <property type="evidence" value="ECO:0007669"/>
    <property type="project" value="UniProtKB-KW"/>
</dbReference>
<name>A0A3N4L815_9PEZI</name>
<evidence type="ECO:0000256" key="5">
    <source>
        <dbReference type="ARBA" id="ARBA00022927"/>
    </source>
</evidence>
<keyword evidence="4" id="KW-0813">Transport</keyword>
<evidence type="ECO:0000256" key="2">
    <source>
        <dbReference type="ARBA" id="ARBA00006653"/>
    </source>
</evidence>